<proteinExistence type="predicted"/>
<reference evidence="2" key="1">
    <citation type="submission" date="2017-09" db="EMBL/GenBank/DDBJ databases">
        <authorList>
            <person name="Varghese N."/>
            <person name="Submissions S."/>
        </authorList>
    </citation>
    <scope>NUCLEOTIDE SEQUENCE [LARGE SCALE GENOMIC DNA]</scope>
    <source>
        <strain evidence="2">DSM 25885</strain>
    </source>
</reference>
<gene>
    <name evidence="1" type="ORF">SAMN06265377_0926</name>
</gene>
<keyword evidence="2" id="KW-1185">Reference proteome</keyword>
<dbReference type="RefSeq" id="WP_097044577.1">
    <property type="nucleotide sequence ID" value="NZ_OBEH01000001.1"/>
</dbReference>
<dbReference type="Gene3D" id="3.30.460.10">
    <property type="entry name" value="Beta Polymerase, domain 2"/>
    <property type="match status" value="1"/>
</dbReference>
<dbReference type="InterPro" id="IPR014942">
    <property type="entry name" value="AbiEii"/>
</dbReference>
<protein>
    <submittedName>
        <fullName evidence="1">Predicted nucleotidyltransferase</fullName>
    </submittedName>
</protein>
<keyword evidence="1" id="KW-0808">Transferase</keyword>
<evidence type="ECO:0000313" key="1">
    <source>
        <dbReference type="EMBL" id="SNY95259.1"/>
    </source>
</evidence>
<dbReference type="InterPro" id="IPR043519">
    <property type="entry name" value="NT_sf"/>
</dbReference>
<organism evidence="1 2">
    <name type="scientific">Flagellimonas pacifica</name>
    <dbReference type="NCBI Taxonomy" id="1247520"/>
    <lineage>
        <taxon>Bacteria</taxon>
        <taxon>Pseudomonadati</taxon>
        <taxon>Bacteroidota</taxon>
        <taxon>Flavobacteriia</taxon>
        <taxon>Flavobacteriales</taxon>
        <taxon>Flavobacteriaceae</taxon>
        <taxon>Flagellimonas</taxon>
    </lineage>
</organism>
<name>A0A285MDP9_9FLAO</name>
<dbReference type="GO" id="GO:0016740">
    <property type="term" value="F:transferase activity"/>
    <property type="evidence" value="ECO:0007669"/>
    <property type="project" value="UniProtKB-KW"/>
</dbReference>
<sequence>MSYNISSSRFTHPLLKPILVELTEYFKEAGISFFVIGATARDIIMELHNEKSGRLTHDLDIAITVNDWKQWKKVEEEIISLENFTKDENQKQRFIYKDKFQLDIVPFGEIMKQDSRIFWPPDEEFAMSVLGFSAADEAALSVSVDEETDIKIATLSGIFLLKIAAYKDRNHKNNKDADDMGFILENYLNINSERAAMEYYDEIYGVEPFSTTTGGATLLGKDINELLKTHQKTKASIVEILTAEINKKEDSKLINQIIETHKAFSFEEVLNSIENIINQLN</sequence>
<dbReference type="AlphaFoldDB" id="A0A285MDP9"/>
<dbReference type="Pfam" id="PF08843">
    <property type="entry name" value="AbiEii"/>
    <property type="match status" value="1"/>
</dbReference>
<dbReference type="SUPFAM" id="SSF81301">
    <property type="entry name" value="Nucleotidyltransferase"/>
    <property type="match status" value="1"/>
</dbReference>
<dbReference type="Proteomes" id="UP000219048">
    <property type="component" value="Unassembled WGS sequence"/>
</dbReference>
<dbReference type="EMBL" id="OBEH01000001">
    <property type="protein sequence ID" value="SNY95259.1"/>
    <property type="molecule type" value="Genomic_DNA"/>
</dbReference>
<evidence type="ECO:0000313" key="2">
    <source>
        <dbReference type="Proteomes" id="UP000219048"/>
    </source>
</evidence>
<dbReference type="OrthoDB" id="5918411at2"/>
<accession>A0A285MDP9</accession>